<evidence type="ECO:0000313" key="10">
    <source>
        <dbReference type="Proteomes" id="UP000515819"/>
    </source>
</evidence>
<organism evidence="9 10">
    <name type="scientific">Wujia chipingensis</name>
    <dbReference type="NCBI Taxonomy" id="2763670"/>
    <lineage>
        <taxon>Bacteria</taxon>
        <taxon>Bacillati</taxon>
        <taxon>Bacillota</taxon>
        <taxon>Clostridia</taxon>
        <taxon>Lachnospirales</taxon>
        <taxon>Lachnospiraceae</taxon>
        <taxon>Wujia</taxon>
    </lineage>
</organism>
<feature type="transmembrane region" description="Helical" evidence="8">
    <location>
        <begin position="12"/>
        <end position="40"/>
    </location>
</feature>
<name>A0A7G9FQJ0_9FIRM</name>
<evidence type="ECO:0000256" key="7">
    <source>
        <dbReference type="PIRNR" id="PIRNR016636"/>
    </source>
</evidence>
<dbReference type="PANTHER" id="PTHR13285">
    <property type="entry name" value="ACYLTRANSFERASE"/>
    <property type="match status" value="1"/>
</dbReference>
<dbReference type="Pfam" id="PF03062">
    <property type="entry name" value="MBOAT"/>
    <property type="match status" value="1"/>
</dbReference>
<comment type="similarity">
    <text evidence="2 7">Belongs to the membrane-bound acyltransferase family.</text>
</comment>
<feature type="transmembrane region" description="Helical" evidence="8">
    <location>
        <begin position="362"/>
        <end position="380"/>
    </location>
</feature>
<keyword evidence="7" id="KW-0808">Transferase</keyword>
<feature type="transmembrane region" description="Helical" evidence="8">
    <location>
        <begin position="46"/>
        <end position="66"/>
    </location>
</feature>
<keyword evidence="3 7" id="KW-1003">Cell membrane</keyword>
<dbReference type="InterPro" id="IPR051085">
    <property type="entry name" value="MB_O-acyltransferase"/>
</dbReference>
<evidence type="ECO:0000256" key="1">
    <source>
        <dbReference type="ARBA" id="ARBA00004651"/>
    </source>
</evidence>
<comment type="subcellular location">
    <subcellularLocation>
        <location evidence="1">Cell membrane</location>
        <topology evidence="1">Multi-pass membrane protein</topology>
    </subcellularLocation>
</comment>
<dbReference type="RefSeq" id="WP_249321828.1">
    <property type="nucleotide sequence ID" value="NZ_CP060632.1"/>
</dbReference>
<gene>
    <name evidence="9" type="ORF">H9Q76_05995</name>
</gene>
<feature type="transmembrane region" description="Helical" evidence="8">
    <location>
        <begin position="337"/>
        <end position="355"/>
    </location>
</feature>
<dbReference type="InterPro" id="IPR004299">
    <property type="entry name" value="MBOAT_fam"/>
</dbReference>
<dbReference type="Proteomes" id="UP000515819">
    <property type="component" value="Chromosome"/>
</dbReference>
<keyword evidence="4 8" id="KW-0812">Transmembrane</keyword>
<feature type="transmembrane region" description="Helical" evidence="8">
    <location>
        <begin position="155"/>
        <end position="175"/>
    </location>
</feature>
<proteinExistence type="inferred from homology"/>
<dbReference type="PANTHER" id="PTHR13285:SF18">
    <property type="entry name" value="PROTEIN-CYSTEINE N-PALMITOYLTRANSFERASE RASP"/>
    <property type="match status" value="1"/>
</dbReference>
<dbReference type="EMBL" id="CP060632">
    <property type="protein sequence ID" value="QNM00822.1"/>
    <property type="molecule type" value="Genomic_DNA"/>
</dbReference>
<feature type="transmembrane region" description="Helical" evidence="8">
    <location>
        <begin position="245"/>
        <end position="265"/>
    </location>
</feature>
<evidence type="ECO:0000256" key="8">
    <source>
        <dbReference type="SAM" id="Phobius"/>
    </source>
</evidence>
<feature type="transmembrane region" description="Helical" evidence="8">
    <location>
        <begin position="419"/>
        <end position="438"/>
    </location>
</feature>
<keyword evidence="5 8" id="KW-1133">Transmembrane helix</keyword>
<dbReference type="PIRSF" id="PIRSF016636">
    <property type="entry name" value="AlgI_DltB"/>
    <property type="match status" value="1"/>
</dbReference>
<keyword evidence="6 7" id="KW-0472">Membrane</keyword>
<accession>A0A7G9FQJ0</accession>
<evidence type="ECO:0000256" key="4">
    <source>
        <dbReference type="ARBA" id="ARBA00022692"/>
    </source>
</evidence>
<dbReference type="PIRSF" id="PIRSF500217">
    <property type="entry name" value="AlgI"/>
    <property type="match status" value="1"/>
</dbReference>
<feature type="transmembrane region" description="Helical" evidence="8">
    <location>
        <begin position="219"/>
        <end position="239"/>
    </location>
</feature>
<feature type="transmembrane region" description="Helical" evidence="8">
    <location>
        <begin position="86"/>
        <end position="110"/>
    </location>
</feature>
<reference evidence="9 10" key="1">
    <citation type="submission" date="2020-08" db="EMBL/GenBank/DDBJ databases">
        <authorList>
            <person name="Liu C."/>
            <person name="Sun Q."/>
        </authorList>
    </citation>
    <scope>NUCLEOTIDE SEQUENCE [LARGE SCALE GENOMIC DNA]</scope>
    <source>
        <strain evidence="9 10">NSJ-4</strain>
    </source>
</reference>
<evidence type="ECO:0000256" key="6">
    <source>
        <dbReference type="ARBA" id="ARBA00023136"/>
    </source>
</evidence>
<dbReference type="InterPro" id="IPR028362">
    <property type="entry name" value="AlgI"/>
</dbReference>
<dbReference type="InterPro" id="IPR024194">
    <property type="entry name" value="Ac/AlaTfrase_AlgI/DltB"/>
</dbReference>
<feature type="transmembrane region" description="Helical" evidence="8">
    <location>
        <begin position="195"/>
        <end position="212"/>
    </location>
</feature>
<evidence type="ECO:0000256" key="5">
    <source>
        <dbReference type="ARBA" id="ARBA00022989"/>
    </source>
</evidence>
<feature type="transmembrane region" description="Helical" evidence="8">
    <location>
        <begin position="315"/>
        <end position="331"/>
    </location>
</feature>
<dbReference type="GO" id="GO:0042121">
    <property type="term" value="P:alginic acid biosynthetic process"/>
    <property type="evidence" value="ECO:0007669"/>
    <property type="project" value="InterPro"/>
</dbReference>
<evidence type="ECO:0000256" key="2">
    <source>
        <dbReference type="ARBA" id="ARBA00010323"/>
    </source>
</evidence>
<protein>
    <submittedName>
        <fullName evidence="9">MBOAT family protein</fullName>
    </submittedName>
</protein>
<evidence type="ECO:0000313" key="9">
    <source>
        <dbReference type="EMBL" id="QNM00822.1"/>
    </source>
</evidence>
<feature type="transmembrane region" description="Helical" evidence="8">
    <location>
        <begin position="445"/>
        <end position="463"/>
    </location>
</feature>
<sequence length="475" mass="55112">MVFSSIEFMFRFLPIFLIVYFAAAPKYRNIILLIGSLIFYGVGEPSYIILMILSILVNHFAAVNIYTAWKREDDTQASTETNRKVWLIAAMVFNFGMLFVFKYLNFFIGIINGIAGTTVLKLVSLTLPLGISFYTFQAASYVIDIYRRKYEIANGLLDFATYLCMFPQLIAGPIVSFSEVKDDLHMQRKISLPKIEWGTTIFVLGLAYKVLLANKIASLWNTVMTAGVMGIHPLTAWLGSWGFSMQLFFDFFGYSLMAIGLGRILGFKFPTNFKNPYCATSSTDFWRRWHITLSRWFREYVYIPLGGNRKGQKRMILNTFIVWLLTGLWHGADWNFIIWGMFFFVLLTVEKLFLLDKLERHAILSHIYMLIVIPVSWTIFNISDLPTLGNYIKRLFFLPVKGSVKIDTFPKFLELFGTYWWLLAICAICCTPIPIRLLKRFYKTWVCKILMLALFWLSVYQIASGANNPFLYFRF</sequence>
<dbReference type="GO" id="GO:0016746">
    <property type="term" value="F:acyltransferase activity"/>
    <property type="evidence" value="ECO:0007669"/>
    <property type="project" value="UniProtKB-KW"/>
</dbReference>
<feature type="transmembrane region" description="Helical" evidence="8">
    <location>
        <begin position="122"/>
        <end position="143"/>
    </location>
</feature>
<dbReference type="GO" id="GO:0005886">
    <property type="term" value="C:plasma membrane"/>
    <property type="evidence" value="ECO:0007669"/>
    <property type="project" value="UniProtKB-SubCell"/>
</dbReference>
<evidence type="ECO:0000256" key="3">
    <source>
        <dbReference type="ARBA" id="ARBA00022475"/>
    </source>
</evidence>
<dbReference type="KEGG" id="wcp:H9Q76_05995"/>
<keyword evidence="10" id="KW-1185">Reference proteome</keyword>
<keyword evidence="7" id="KW-0012">Acyltransferase</keyword>
<dbReference type="AlphaFoldDB" id="A0A7G9FQJ0"/>